<evidence type="ECO:0000313" key="2">
    <source>
        <dbReference type="EMBL" id="KAK7495138.1"/>
    </source>
</evidence>
<evidence type="ECO:0000313" key="3">
    <source>
        <dbReference type="Proteomes" id="UP001519460"/>
    </source>
</evidence>
<accession>A0ABD0L780</accession>
<feature type="region of interest" description="Disordered" evidence="1">
    <location>
        <begin position="1"/>
        <end position="25"/>
    </location>
</feature>
<protein>
    <submittedName>
        <fullName evidence="2">Uncharacterized protein</fullName>
    </submittedName>
</protein>
<evidence type="ECO:0000256" key="1">
    <source>
        <dbReference type="SAM" id="MobiDB-lite"/>
    </source>
</evidence>
<name>A0ABD0L780_9CAEN</name>
<dbReference type="Gene3D" id="3.40.50.300">
    <property type="entry name" value="P-loop containing nucleotide triphosphate hydrolases"/>
    <property type="match status" value="1"/>
</dbReference>
<dbReference type="InterPro" id="IPR050209">
    <property type="entry name" value="Rab_GTPases_membrane_traffic"/>
</dbReference>
<dbReference type="SMART" id="SM00175">
    <property type="entry name" value="RAB"/>
    <property type="match status" value="1"/>
</dbReference>
<proteinExistence type="predicted"/>
<dbReference type="EMBL" id="JACVVK020000077">
    <property type="protein sequence ID" value="KAK7495138.1"/>
    <property type="molecule type" value="Genomic_DNA"/>
</dbReference>
<feature type="non-terminal residue" evidence="2">
    <location>
        <position position="173"/>
    </location>
</feature>
<reference evidence="2 3" key="1">
    <citation type="journal article" date="2023" name="Sci. Data">
        <title>Genome assembly of the Korean intertidal mud-creeper Batillaria attramentaria.</title>
        <authorList>
            <person name="Patra A.K."/>
            <person name="Ho P.T."/>
            <person name="Jun S."/>
            <person name="Lee S.J."/>
            <person name="Kim Y."/>
            <person name="Won Y.J."/>
        </authorList>
    </citation>
    <scope>NUCLEOTIDE SEQUENCE [LARGE SCALE GENOMIC DNA]</scope>
    <source>
        <strain evidence="2">Wonlab-2016</strain>
    </source>
</reference>
<dbReference type="PROSITE" id="PS51419">
    <property type="entry name" value="RAB"/>
    <property type="match status" value="1"/>
</dbReference>
<dbReference type="Pfam" id="PF00071">
    <property type="entry name" value="Ras"/>
    <property type="match status" value="1"/>
</dbReference>
<gene>
    <name evidence="2" type="ORF">BaRGS_00013548</name>
</gene>
<dbReference type="SUPFAM" id="SSF52540">
    <property type="entry name" value="P-loop containing nucleoside triphosphate hydrolases"/>
    <property type="match status" value="1"/>
</dbReference>
<dbReference type="Proteomes" id="UP001519460">
    <property type="component" value="Unassembled WGS sequence"/>
</dbReference>
<dbReference type="InterPro" id="IPR001806">
    <property type="entry name" value="Small_GTPase"/>
</dbReference>
<dbReference type="AlphaFoldDB" id="A0ABD0L780"/>
<comment type="caution">
    <text evidence="2">The sequence shown here is derived from an EMBL/GenBank/DDBJ whole genome shotgun (WGS) entry which is preliminary data.</text>
</comment>
<dbReference type="PRINTS" id="PR00449">
    <property type="entry name" value="RASTRNSFRMNG"/>
</dbReference>
<dbReference type="PANTHER" id="PTHR47979">
    <property type="entry name" value="DRAB11-RELATED"/>
    <property type="match status" value="1"/>
</dbReference>
<dbReference type="InterPro" id="IPR027417">
    <property type="entry name" value="P-loop_NTPase"/>
</dbReference>
<keyword evidence="3" id="KW-1185">Reference proteome</keyword>
<organism evidence="2 3">
    <name type="scientific">Batillaria attramentaria</name>
    <dbReference type="NCBI Taxonomy" id="370345"/>
    <lineage>
        <taxon>Eukaryota</taxon>
        <taxon>Metazoa</taxon>
        <taxon>Spiralia</taxon>
        <taxon>Lophotrochozoa</taxon>
        <taxon>Mollusca</taxon>
        <taxon>Gastropoda</taxon>
        <taxon>Caenogastropoda</taxon>
        <taxon>Sorbeoconcha</taxon>
        <taxon>Cerithioidea</taxon>
        <taxon>Batillariidae</taxon>
        <taxon>Batillaria</taxon>
    </lineage>
</organism>
<sequence length="173" mass="18424">MVKPEDGPAETNEASSGSASGLVKPKPAPAVSKGYAHLFKYIIVGDSGTGKSALLRRYTDNEFQATHLPTIGVDFAVKSVSLPNGDEVKLQVTSLFVAFFVVDFVIGKSVSLPNGDEVKLQVTSLFVSFFVVDFVIGKSVSLPNGDEVKLQVTSLFVSFFVVDFVIGKSVCPT</sequence>